<accession>A0ABU3H241</accession>
<evidence type="ECO:0000313" key="2">
    <source>
        <dbReference type="Proteomes" id="UP001248709"/>
    </source>
</evidence>
<protein>
    <submittedName>
        <fullName evidence="1">Metal-dependent amidase/aminoacylase/carboxypeptidase family protein</fullName>
    </submittedName>
</protein>
<dbReference type="Gene3D" id="3.40.630.10">
    <property type="entry name" value="Zn peptidases"/>
    <property type="match status" value="1"/>
</dbReference>
<dbReference type="SUPFAM" id="SSF53187">
    <property type="entry name" value="Zn-dependent exopeptidases"/>
    <property type="match status" value="1"/>
</dbReference>
<dbReference type="EMBL" id="JAUSUY010000002">
    <property type="protein sequence ID" value="MDT3424882.1"/>
    <property type="molecule type" value="Genomic_DNA"/>
</dbReference>
<gene>
    <name evidence="1" type="ORF">J2Z22_000395</name>
</gene>
<organism evidence="1 2">
    <name type="scientific">Paenibacillus forsythiae</name>
    <dbReference type="NCBI Taxonomy" id="365616"/>
    <lineage>
        <taxon>Bacteria</taxon>
        <taxon>Bacillati</taxon>
        <taxon>Bacillota</taxon>
        <taxon>Bacilli</taxon>
        <taxon>Bacillales</taxon>
        <taxon>Paenibacillaceae</taxon>
        <taxon>Paenibacillus</taxon>
    </lineage>
</organism>
<comment type="caution">
    <text evidence="1">The sequence shown here is derived from an EMBL/GenBank/DDBJ whole genome shotgun (WGS) entry which is preliminary data.</text>
</comment>
<keyword evidence="2" id="KW-1185">Reference proteome</keyword>
<evidence type="ECO:0000313" key="1">
    <source>
        <dbReference type="EMBL" id="MDT3424882.1"/>
    </source>
</evidence>
<reference evidence="1 2" key="1">
    <citation type="submission" date="2023-07" db="EMBL/GenBank/DDBJ databases">
        <title>Genomic Encyclopedia of Type Strains, Phase IV (KMG-IV): sequencing the most valuable type-strain genomes for metagenomic binning, comparative biology and taxonomic classification.</title>
        <authorList>
            <person name="Goeker M."/>
        </authorList>
    </citation>
    <scope>NUCLEOTIDE SEQUENCE [LARGE SCALE GENOMIC DNA]</scope>
    <source>
        <strain evidence="1 2">T98</strain>
    </source>
</reference>
<name>A0ABU3H241_9BACL</name>
<sequence length="69" mass="7414">MFYMGGEDFALYLGHIPGAFVNIGTASPFALHHRQFNLDEAALLPRSPLFPSTGGSGAGEAFCLNSNRR</sequence>
<proteinExistence type="predicted"/>
<dbReference type="Proteomes" id="UP001248709">
    <property type="component" value="Unassembled WGS sequence"/>
</dbReference>